<dbReference type="Pfam" id="PF01380">
    <property type="entry name" value="SIS"/>
    <property type="match status" value="2"/>
</dbReference>
<dbReference type="CDD" id="cd05008">
    <property type="entry name" value="SIS_GlmS_GlmD_1"/>
    <property type="match status" value="1"/>
</dbReference>
<dbReference type="EMBL" id="MFEG01000018">
    <property type="protein sequence ID" value="OGE76091.1"/>
    <property type="molecule type" value="Genomic_DNA"/>
</dbReference>
<dbReference type="InterPro" id="IPR046348">
    <property type="entry name" value="SIS_dom_sf"/>
</dbReference>
<evidence type="ECO:0000313" key="14">
    <source>
        <dbReference type="Proteomes" id="UP000176547"/>
    </source>
</evidence>
<evidence type="ECO:0000256" key="1">
    <source>
        <dbReference type="ARBA" id="ARBA00001031"/>
    </source>
</evidence>
<dbReference type="InterPro" id="IPR035490">
    <property type="entry name" value="GlmS/FrlB_SIS"/>
</dbReference>
<dbReference type="FunFam" id="3.40.50.10490:FF:000001">
    <property type="entry name" value="Glutamine--fructose-6-phosphate aminotransferase [isomerizing]"/>
    <property type="match status" value="1"/>
</dbReference>
<evidence type="ECO:0000256" key="6">
    <source>
        <dbReference type="ARBA" id="ARBA00022576"/>
    </source>
</evidence>
<feature type="initiator methionine" description="Removed" evidence="10">
    <location>
        <position position="1"/>
    </location>
</feature>
<evidence type="ECO:0000256" key="5">
    <source>
        <dbReference type="ARBA" id="ARBA00022490"/>
    </source>
</evidence>
<dbReference type="FunFam" id="3.60.20.10:FF:000006">
    <property type="entry name" value="Glutamine--fructose-6-phosphate aminotransferase [isomerizing]"/>
    <property type="match status" value="1"/>
</dbReference>
<gene>
    <name evidence="10" type="primary">glmS</name>
    <name evidence="13" type="ORF">A3K06_00505</name>
</gene>
<dbReference type="PANTHER" id="PTHR10937">
    <property type="entry name" value="GLUCOSAMINE--FRUCTOSE-6-PHOSPHATE AMINOTRANSFERASE, ISOMERIZING"/>
    <property type="match status" value="1"/>
</dbReference>
<comment type="subcellular location">
    <subcellularLocation>
        <location evidence="2 10">Cytoplasm</location>
    </subcellularLocation>
</comment>
<dbReference type="GO" id="GO:0006487">
    <property type="term" value="P:protein N-linked glycosylation"/>
    <property type="evidence" value="ECO:0007669"/>
    <property type="project" value="TreeGrafter"/>
</dbReference>
<organism evidence="13 14">
    <name type="scientific">Candidatus Doudnabacteria bacterium RIFCSPHIGHO2_01_52_17</name>
    <dbReference type="NCBI Taxonomy" id="1817820"/>
    <lineage>
        <taxon>Bacteria</taxon>
        <taxon>Candidatus Doudnaibacteriota</taxon>
    </lineage>
</organism>
<dbReference type="NCBIfam" id="NF001484">
    <property type="entry name" value="PRK00331.1"/>
    <property type="match status" value="1"/>
</dbReference>
<dbReference type="GO" id="GO:0006047">
    <property type="term" value="P:UDP-N-acetylglucosamine metabolic process"/>
    <property type="evidence" value="ECO:0007669"/>
    <property type="project" value="TreeGrafter"/>
</dbReference>
<keyword evidence="9" id="KW-0315">Glutamine amidotransferase</keyword>
<evidence type="ECO:0000256" key="8">
    <source>
        <dbReference type="ARBA" id="ARBA00022737"/>
    </source>
</evidence>
<sequence>MCGIIGYIGEKQALPILLKGLHALEYRGYDSAGVAILNKGKISRTRAVGRIGQLEEKIGDQNHAGTMGIGHTRWATHGGVTEANAHPHFAADGKLILVHNGIIENYRELREKLGKSVHYESETDSEVLAHLIAKYYKGNLRAALEAALPKVRGTYGIAVMHADQPDVIVGARLGSPLVIGIAEDGHFLASDATPLVAYTKKVVYLDDGEIVEVSRAGFQISNLKRRAVTKPVEEITWDETQAQKQGYEHFMLKEIFDQPTVLEDAIRGRYDVMGGTAHLGGLDMTEEEIRKIERIIVVACGTAYHSGLIAKYAFEHLAGIPTEVDQASEFRYRDPVLGKNTLVFAVSQSGETLDTLMAMREAKHRGALVRGIVNVIGSTIAREAGAGTYIHAGPEMAVASTKAFTNMVAVLFLYALQFARLRKLPLVTGQRYIQALLEIPRKLQSVLKSSEDIRAVAEKYKDKKNFFFLGRGINYPVALEGSLKLKEIAYVHSEAYPGGEMKHGPLALISKGFPVVAIVTKNQLYEKMKSNVAEVRARGARTIIVATAGDEEIRELADDVIYVPETMELLQPLLNTVPLQLVAYYLAASLGREVDRPRNLAKSVTVE</sequence>
<dbReference type="SUPFAM" id="SSF56235">
    <property type="entry name" value="N-terminal nucleophile aminohydrolases (Ntn hydrolases)"/>
    <property type="match status" value="1"/>
</dbReference>
<dbReference type="HAMAP" id="MF_00164">
    <property type="entry name" value="GlmS"/>
    <property type="match status" value="1"/>
</dbReference>
<evidence type="ECO:0000256" key="4">
    <source>
        <dbReference type="ARBA" id="ARBA00016090"/>
    </source>
</evidence>
<dbReference type="InterPro" id="IPR029055">
    <property type="entry name" value="Ntn_hydrolases_N"/>
</dbReference>
<evidence type="ECO:0000313" key="13">
    <source>
        <dbReference type="EMBL" id="OGE76091.1"/>
    </source>
</evidence>
<dbReference type="Gene3D" id="3.40.50.10490">
    <property type="entry name" value="Glucose-6-phosphate isomerase like protein, domain 1"/>
    <property type="match status" value="2"/>
</dbReference>
<dbReference type="InterPro" id="IPR017932">
    <property type="entry name" value="GATase_2_dom"/>
</dbReference>
<dbReference type="Gene3D" id="3.60.20.10">
    <property type="entry name" value="Glutamine Phosphoribosylpyrophosphate, subunit 1, domain 1"/>
    <property type="match status" value="1"/>
</dbReference>
<evidence type="ECO:0000256" key="2">
    <source>
        <dbReference type="ARBA" id="ARBA00004496"/>
    </source>
</evidence>
<keyword evidence="6 10" id="KW-0032">Aminotransferase</keyword>
<reference evidence="13 14" key="1">
    <citation type="journal article" date="2016" name="Nat. Commun.">
        <title>Thousands of microbial genomes shed light on interconnected biogeochemical processes in an aquifer system.</title>
        <authorList>
            <person name="Anantharaman K."/>
            <person name="Brown C.T."/>
            <person name="Hug L.A."/>
            <person name="Sharon I."/>
            <person name="Castelle C.J."/>
            <person name="Probst A.J."/>
            <person name="Thomas B.C."/>
            <person name="Singh A."/>
            <person name="Wilkins M.J."/>
            <person name="Karaoz U."/>
            <person name="Brodie E.L."/>
            <person name="Williams K.H."/>
            <person name="Hubbard S.S."/>
            <person name="Banfield J.F."/>
        </authorList>
    </citation>
    <scope>NUCLEOTIDE SEQUENCE [LARGE SCALE GENOMIC DNA]</scope>
</reference>
<proteinExistence type="inferred from homology"/>
<dbReference type="Pfam" id="PF13522">
    <property type="entry name" value="GATase_6"/>
    <property type="match status" value="1"/>
</dbReference>
<dbReference type="GO" id="GO:0097367">
    <property type="term" value="F:carbohydrate derivative binding"/>
    <property type="evidence" value="ECO:0007669"/>
    <property type="project" value="InterPro"/>
</dbReference>
<keyword evidence="7 10" id="KW-0808">Transferase</keyword>
<dbReference type="InterPro" id="IPR035466">
    <property type="entry name" value="GlmS/AgaS_SIS"/>
</dbReference>
<dbReference type="PROSITE" id="PS51464">
    <property type="entry name" value="SIS"/>
    <property type="match status" value="2"/>
</dbReference>
<dbReference type="GO" id="GO:0005829">
    <property type="term" value="C:cytosol"/>
    <property type="evidence" value="ECO:0007669"/>
    <property type="project" value="TreeGrafter"/>
</dbReference>
<evidence type="ECO:0000259" key="12">
    <source>
        <dbReference type="PROSITE" id="PS51464"/>
    </source>
</evidence>
<evidence type="ECO:0000256" key="7">
    <source>
        <dbReference type="ARBA" id="ARBA00022679"/>
    </source>
</evidence>
<dbReference type="NCBIfam" id="TIGR01135">
    <property type="entry name" value="glmS"/>
    <property type="match status" value="1"/>
</dbReference>
<comment type="function">
    <text evidence="10">Catalyzes the first step in hexosamine metabolism, converting fructose-6P into glucosamine-6P using glutamine as a nitrogen source.</text>
</comment>
<comment type="caution">
    <text evidence="13">The sequence shown here is derived from an EMBL/GenBank/DDBJ whole genome shotgun (WGS) entry which is preliminary data.</text>
</comment>
<dbReference type="InterPro" id="IPR001347">
    <property type="entry name" value="SIS_dom"/>
</dbReference>
<dbReference type="CDD" id="cd05009">
    <property type="entry name" value="SIS_GlmS_GlmD_2"/>
    <property type="match status" value="1"/>
</dbReference>
<dbReference type="AlphaFoldDB" id="A0A1F5NEH6"/>
<evidence type="ECO:0000259" key="11">
    <source>
        <dbReference type="PROSITE" id="PS51278"/>
    </source>
</evidence>
<keyword evidence="5 10" id="KW-0963">Cytoplasm</keyword>
<feature type="domain" description="SIS" evidence="12">
    <location>
        <begin position="456"/>
        <end position="597"/>
    </location>
</feature>
<name>A0A1F5NEH6_9BACT</name>
<accession>A0A1F5NEH6</accession>
<keyword evidence="8" id="KW-0677">Repeat</keyword>
<comment type="subunit">
    <text evidence="10">Homodimer.</text>
</comment>
<dbReference type="CDD" id="cd00714">
    <property type="entry name" value="GFAT"/>
    <property type="match status" value="1"/>
</dbReference>
<evidence type="ECO:0000256" key="3">
    <source>
        <dbReference type="ARBA" id="ARBA00012916"/>
    </source>
</evidence>
<dbReference type="GO" id="GO:0006002">
    <property type="term" value="P:fructose 6-phosphate metabolic process"/>
    <property type="evidence" value="ECO:0007669"/>
    <property type="project" value="TreeGrafter"/>
</dbReference>
<dbReference type="PANTHER" id="PTHR10937:SF0">
    <property type="entry name" value="GLUTAMINE--FRUCTOSE-6-PHOSPHATE TRANSAMINASE (ISOMERIZING)"/>
    <property type="match status" value="1"/>
</dbReference>
<dbReference type="InterPro" id="IPR047084">
    <property type="entry name" value="GFAT_N"/>
</dbReference>
<dbReference type="GO" id="GO:0005975">
    <property type="term" value="P:carbohydrate metabolic process"/>
    <property type="evidence" value="ECO:0007669"/>
    <property type="project" value="UniProtKB-UniRule"/>
</dbReference>
<evidence type="ECO:0000256" key="9">
    <source>
        <dbReference type="ARBA" id="ARBA00022962"/>
    </source>
</evidence>
<feature type="active site" description="Nucleophile; for GATase activity" evidence="10">
    <location>
        <position position="2"/>
    </location>
</feature>
<dbReference type="InterPro" id="IPR005855">
    <property type="entry name" value="GFAT"/>
</dbReference>
<dbReference type="EC" id="2.6.1.16" evidence="3 10"/>
<protein>
    <recommendedName>
        <fullName evidence="4 10">Glutamine--fructose-6-phosphate aminotransferase [isomerizing]</fullName>
        <ecNumber evidence="3 10">2.6.1.16</ecNumber>
    </recommendedName>
    <alternativeName>
        <fullName evidence="10">D-fructose-6-phosphate amidotransferase</fullName>
    </alternativeName>
    <alternativeName>
        <fullName evidence="10">GFAT</fullName>
    </alternativeName>
    <alternativeName>
        <fullName evidence="10">Glucosamine-6-phosphate synthase</fullName>
    </alternativeName>
    <alternativeName>
        <fullName evidence="10">Hexosephosphate aminotransferase</fullName>
    </alternativeName>
    <alternativeName>
        <fullName evidence="10">L-glutamine--D-fructose-6-phosphate amidotransferase</fullName>
    </alternativeName>
</protein>
<evidence type="ECO:0000256" key="10">
    <source>
        <dbReference type="HAMAP-Rule" id="MF_00164"/>
    </source>
</evidence>
<dbReference type="Proteomes" id="UP000176547">
    <property type="component" value="Unassembled WGS sequence"/>
</dbReference>
<feature type="domain" description="SIS" evidence="12">
    <location>
        <begin position="285"/>
        <end position="424"/>
    </location>
</feature>
<comment type="catalytic activity">
    <reaction evidence="1 10">
        <text>D-fructose 6-phosphate + L-glutamine = D-glucosamine 6-phosphate + L-glutamate</text>
        <dbReference type="Rhea" id="RHEA:13237"/>
        <dbReference type="ChEBI" id="CHEBI:29985"/>
        <dbReference type="ChEBI" id="CHEBI:58359"/>
        <dbReference type="ChEBI" id="CHEBI:58725"/>
        <dbReference type="ChEBI" id="CHEBI:61527"/>
        <dbReference type="EC" id="2.6.1.16"/>
    </reaction>
</comment>
<dbReference type="GO" id="GO:0004360">
    <property type="term" value="F:glutamine-fructose-6-phosphate transaminase (isomerizing) activity"/>
    <property type="evidence" value="ECO:0007669"/>
    <property type="project" value="UniProtKB-UniRule"/>
</dbReference>
<dbReference type="PROSITE" id="PS51278">
    <property type="entry name" value="GATASE_TYPE_2"/>
    <property type="match status" value="1"/>
</dbReference>
<feature type="domain" description="Glutamine amidotransferase type-2" evidence="11">
    <location>
        <begin position="2"/>
        <end position="216"/>
    </location>
</feature>
<feature type="active site" description="For Fru-6P isomerization activity" evidence="10">
    <location>
        <position position="602"/>
    </location>
</feature>
<dbReference type="SUPFAM" id="SSF53697">
    <property type="entry name" value="SIS domain"/>
    <property type="match status" value="1"/>
</dbReference>